<reference evidence="1 2" key="1">
    <citation type="submission" date="2024-02" db="EMBL/GenBank/DDBJ databases">
        <authorList>
            <person name="Chen Y."/>
            <person name="Shah S."/>
            <person name="Dougan E. K."/>
            <person name="Thang M."/>
            <person name="Chan C."/>
        </authorList>
    </citation>
    <scope>NUCLEOTIDE SEQUENCE [LARGE SCALE GENOMIC DNA]</scope>
</reference>
<keyword evidence="2" id="KW-1185">Reference proteome</keyword>
<evidence type="ECO:0000313" key="1">
    <source>
        <dbReference type="EMBL" id="CAK9095405.1"/>
    </source>
</evidence>
<accession>A0ABP0R5J4</accession>
<sequence>MAALLQPRPFPLTPASQLVFFKKVWQLFKRNTIGIPLPSKKKYRLSAEELVLHRNLAVLYCQLLPHLKTKLSADDVDAMEESFMAGTNDDFAALLDTRPQRVALSMLRSQKVKAMKRNQEQQSMIVSEVAEQREKVTEAQWNYFVSALKQDQTSLQKDAYVRVTSVNKMDLMMGEVAKMKAADAGCSQDQIGVLSWADFNCPWARTKENSQSILRGMASLNEANPAGTAGLLIQPDSARDSSLRGLYDEERQLFDSLFSMSQSCETRFVEVFSRESKKAESKSNARKFGSGRLVTSSSLMDSNGWLASELAVYGRFVGANESSDSVAPLAILPKTASLLIPEPASPDTVRIADRLRPSHEQVAAQKGVMRLEFLVSSVLKYTSFPAVLIVNLTGYVEELAIAVANMRCKKPTLVADCPMPSDKLYYLSVHTLDNMEGVKYGKSRVHRELLDMWLEKKFTYGGHGFNDQSVALTEEEKAGIDCYKYMNDPASLELQVLVKSGSDFKIHPDQMRFAELKADHEKNFQPVLKNIIAASASVDREGPEAEAAVVPADGGGEGEDTELKSYGSVEELEKDDGPFVARCMSEIAGIEVIKGKSEKVYLVSVDKRRIVPKHTLLGGYGTGKYQPVVPGEPLDEKQSVLLKWDLGDKTPIQIDMSSLNPDSTAMDVMTCYRYFTMLEKQKKATQYELSYSEDLSKPLTCKSIFYNVAKQIDNSKALLCIFRFRYDRVHGVTKLQKPYVMSRVALTLEQGKPLAT</sequence>
<proteinExistence type="predicted"/>
<dbReference type="Proteomes" id="UP001642484">
    <property type="component" value="Unassembled WGS sequence"/>
</dbReference>
<comment type="caution">
    <text evidence="1">The sequence shown here is derived from an EMBL/GenBank/DDBJ whole genome shotgun (WGS) entry which is preliminary data.</text>
</comment>
<protein>
    <submittedName>
        <fullName evidence="1">Uncharacterized protein</fullName>
    </submittedName>
</protein>
<organism evidence="1 2">
    <name type="scientific">Durusdinium trenchii</name>
    <dbReference type="NCBI Taxonomy" id="1381693"/>
    <lineage>
        <taxon>Eukaryota</taxon>
        <taxon>Sar</taxon>
        <taxon>Alveolata</taxon>
        <taxon>Dinophyceae</taxon>
        <taxon>Suessiales</taxon>
        <taxon>Symbiodiniaceae</taxon>
        <taxon>Durusdinium</taxon>
    </lineage>
</organism>
<evidence type="ECO:0000313" key="2">
    <source>
        <dbReference type="Proteomes" id="UP001642484"/>
    </source>
</evidence>
<dbReference type="EMBL" id="CAXAMN010025472">
    <property type="protein sequence ID" value="CAK9095405.1"/>
    <property type="molecule type" value="Genomic_DNA"/>
</dbReference>
<gene>
    <name evidence="1" type="ORF">CCMP2556_LOCUS45443</name>
</gene>
<name>A0ABP0R5J4_9DINO</name>